<reference evidence="3" key="1">
    <citation type="submission" date="2016-11" db="UniProtKB">
        <authorList>
            <consortium name="WormBaseParasite"/>
        </authorList>
    </citation>
    <scope>IDENTIFICATION</scope>
</reference>
<sequence length="441" mass="47616">VASISILLLRLAAPTLACGLHRLSKVEFNFYTCWDQRDLDTRSLGDELVEQLAKRGRNLGQCSKARSSRQPAGSHTGCFPICPLATFCRHFDEARRHHLRCPLSSGRSSNQKQNFHAESRLLKCCITKSAVASLADHSAGQSMPLLALKCHNSLTTFAAASPSPNFRQLSALRDSRAERAQSGSLPISSERRCRDSGLGSRSISFHVRQDEERVEVESARVGDGSQAILELQQQLRQPIDRISHCISCLTQGFAHLLSRCAGVHASQVHSGIAKEEVVHDLGRASRETHEIPSVVPLLGRCLLQHSERDGLCVIRLEAVVSDGLLQQPLERDEQLALQSGETPQQPPLQEAGAHSELLALLSGSSCVHHSCKTVAPALGEAAYHMVLVIIQSASQNVLQRISHGALQCGSGVHESRLIERLVQLLAQLCVAGGGGGGGSEG</sequence>
<proteinExistence type="predicted"/>
<dbReference type="WBParaSite" id="maker-uti_cns_0047271-snap-gene-0.2-mRNA-1">
    <property type="protein sequence ID" value="maker-uti_cns_0047271-snap-gene-0.2-mRNA-1"/>
    <property type="gene ID" value="maker-uti_cns_0047271-snap-gene-0.2"/>
</dbReference>
<dbReference type="AlphaFoldDB" id="A0A1I8JE01"/>
<evidence type="ECO:0000256" key="1">
    <source>
        <dbReference type="SAM" id="SignalP"/>
    </source>
</evidence>
<keyword evidence="2" id="KW-1185">Reference proteome</keyword>
<feature type="signal peptide" evidence="1">
    <location>
        <begin position="1"/>
        <end position="17"/>
    </location>
</feature>
<evidence type="ECO:0000313" key="2">
    <source>
        <dbReference type="Proteomes" id="UP000095280"/>
    </source>
</evidence>
<evidence type="ECO:0000313" key="3">
    <source>
        <dbReference type="WBParaSite" id="maker-uti_cns_0047271-snap-gene-0.2-mRNA-1"/>
    </source>
</evidence>
<organism evidence="2 3">
    <name type="scientific">Macrostomum lignano</name>
    <dbReference type="NCBI Taxonomy" id="282301"/>
    <lineage>
        <taxon>Eukaryota</taxon>
        <taxon>Metazoa</taxon>
        <taxon>Spiralia</taxon>
        <taxon>Lophotrochozoa</taxon>
        <taxon>Platyhelminthes</taxon>
        <taxon>Rhabditophora</taxon>
        <taxon>Macrostomorpha</taxon>
        <taxon>Macrostomida</taxon>
        <taxon>Macrostomidae</taxon>
        <taxon>Macrostomum</taxon>
    </lineage>
</organism>
<accession>A0A1I8JE01</accession>
<dbReference type="Proteomes" id="UP000095280">
    <property type="component" value="Unplaced"/>
</dbReference>
<name>A0A1I8JE01_9PLAT</name>
<protein>
    <submittedName>
        <fullName evidence="3">Mon2_C domain-containing protein</fullName>
    </submittedName>
</protein>
<feature type="chain" id="PRO_5009321657" evidence="1">
    <location>
        <begin position="18"/>
        <end position="441"/>
    </location>
</feature>
<keyword evidence="1" id="KW-0732">Signal</keyword>